<dbReference type="PANTHER" id="PTHR47326">
    <property type="entry name" value="TRANSPOSABLE ELEMENT TC3 TRANSPOSASE-LIKE PROTEIN"/>
    <property type="match status" value="1"/>
</dbReference>
<protein>
    <submittedName>
        <fullName evidence="3">Transposase</fullName>
    </submittedName>
</protein>
<keyword evidence="1" id="KW-1133">Transmembrane helix</keyword>
<organism evidence="2 3">
    <name type="scientific">Acrobeloides nanus</name>
    <dbReference type="NCBI Taxonomy" id="290746"/>
    <lineage>
        <taxon>Eukaryota</taxon>
        <taxon>Metazoa</taxon>
        <taxon>Ecdysozoa</taxon>
        <taxon>Nematoda</taxon>
        <taxon>Chromadorea</taxon>
        <taxon>Rhabditida</taxon>
        <taxon>Tylenchina</taxon>
        <taxon>Cephalobomorpha</taxon>
        <taxon>Cephaloboidea</taxon>
        <taxon>Cephalobidae</taxon>
        <taxon>Acrobeloides</taxon>
    </lineage>
</organism>
<keyword evidence="1" id="KW-0812">Transmembrane</keyword>
<feature type="transmembrane region" description="Helical" evidence="1">
    <location>
        <begin position="142"/>
        <end position="159"/>
    </location>
</feature>
<keyword evidence="2" id="KW-1185">Reference proteome</keyword>
<name>A0A914D9M0_9BILA</name>
<dbReference type="GO" id="GO:0003676">
    <property type="term" value="F:nucleic acid binding"/>
    <property type="evidence" value="ECO:0007669"/>
    <property type="project" value="InterPro"/>
</dbReference>
<keyword evidence="1" id="KW-0472">Membrane</keyword>
<evidence type="ECO:0000256" key="1">
    <source>
        <dbReference type="SAM" id="Phobius"/>
    </source>
</evidence>
<sequence>MLHIFIYDFFSFSLHGHVGRALFSVGRAAFQGRLVVLQQDGAPGHKAIETQQFLSENCPDFIKVDTHWRCADGEWPPSSPDLNPLDYAVWSILEEKVCAKPHTTVESLKRALIKAWDEISVDTLKKIIDDFPRRLKHVSKQMVVILNKFLFLLLLLLLLL</sequence>
<dbReference type="PANTHER" id="PTHR47326:SF1">
    <property type="entry name" value="HTH PSQ-TYPE DOMAIN-CONTAINING PROTEIN"/>
    <property type="match status" value="1"/>
</dbReference>
<dbReference type="Gene3D" id="3.30.420.10">
    <property type="entry name" value="Ribonuclease H-like superfamily/Ribonuclease H"/>
    <property type="match status" value="1"/>
</dbReference>
<accession>A0A914D9M0</accession>
<evidence type="ECO:0000313" key="2">
    <source>
        <dbReference type="Proteomes" id="UP000887540"/>
    </source>
</evidence>
<dbReference type="WBParaSite" id="ACRNAN_scaffold20229.g32014.t1">
    <property type="protein sequence ID" value="ACRNAN_scaffold20229.g32014.t1"/>
    <property type="gene ID" value="ACRNAN_scaffold20229.g32014"/>
</dbReference>
<dbReference type="AlphaFoldDB" id="A0A914D9M0"/>
<proteinExistence type="predicted"/>
<evidence type="ECO:0000313" key="3">
    <source>
        <dbReference type="WBParaSite" id="ACRNAN_scaffold20229.g32014.t1"/>
    </source>
</evidence>
<dbReference type="Proteomes" id="UP000887540">
    <property type="component" value="Unplaced"/>
</dbReference>
<reference evidence="3" key="1">
    <citation type="submission" date="2022-11" db="UniProtKB">
        <authorList>
            <consortium name="WormBaseParasite"/>
        </authorList>
    </citation>
    <scope>IDENTIFICATION</scope>
</reference>
<dbReference type="InterPro" id="IPR036397">
    <property type="entry name" value="RNaseH_sf"/>
</dbReference>